<evidence type="ECO:0000313" key="4">
    <source>
        <dbReference type="Proteomes" id="UP001208771"/>
    </source>
</evidence>
<dbReference type="CDD" id="cd11538">
    <property type="entry name" value="NTP-PPase_u1"/>
    <property type="match status" value="1"/>
</dbReference>
<gene>
    <name evidence="2" type="ORF">NOF55_04600</name>
    <name evidence="3" type="ORF">NOF55_15825</name>
</gene>
<dbReference type="InterPro" id="IPR004518">
    <property type="entry name" value="MazG-like_dom"/>
</dbReference>
<reference evidence="3" key="1">
    <citation type="submission" date="2022-07" db="EMBL/GenBank/DDBJ databases">
        <title>Ectorhizobium quercum gen.nov., sp. nov.</title>
        <authorList>
            <person name="Ma T."/>
            <person name="Li Y."/>
        </authorList>
    </citation>
    <scope>NUCLEOTIDE SEQUENCE</scope>
    <source>
        <strain evidence="3">BDR2-2</strain>
    </source>
</reference>
<dbReference type="EMBL" id="JANFPI010000001">
    <property type="protein sequence ID" value="MCX8996380.1"/>
    <property type="molecule type" value="Genomic_DNA"/>
</dbReference>
<evidence type="ECO:0000259" key="1">
    <source>
        <dbReference type="Pfam" id="PF03819"/>
    </source>
</evidence>
<protein>
    <submittedName>
        <fullName evidence="3">Pyrophosphatase</fullName>
    </submittedName>
</protein>
<dbReference type="PIRSF" id="PIRSF036522">
    <property type="entry name" value="UCP036522_pph"/>
    <property type="match status" value="1"/>
</dbReference>
<keyword evidence="4" id="KW-1185">Reference proteome</keyword>
<evidence type="ECO:0000313" key="2">
    <source>
        <dbReference type="EMBL" id="MCX8996380.1"/>
    </source>
</evidence>
<dbReference type="AlphaFoldDB" id="A0AAE3N269"/>
<dbReference type="SUPFAM" id="SSF101386">
    <property type="entry name" value="all-alpha NTP pyrophosphatases"/>
    <property type="match status" value="1"/>
</dbReference>
<dbReference type="InterPro" id="IPR011315">
    <property type="entry name" value="MazG-related_Rhizo-type"/>
</dbReference>
<dbReference type="Gene3D" id="1.10.287.1080">
    <property type="entry name" value="MazG-like"/>
    <property type="match status" value="1"/>
</dbReference>
<accession>A0AAE3N269</accession>
<dbReference type="EMBL" id="JANFPI010000005">
    <property type="protein sequence ID" value="MCX8998581.1"/>
    <property type="molecule type" value="Genomic_DNA"/>
</dbReference>
<evidence type="ECO:0000313" key="3">
    <source>
        <dbReference type="EMBL" id="MCX8998581.1"/>
    </source>
</evidence>
<sequence>MFADLQRRFEDASRRYADSNGIRRDADWFLLKLHEEVGELTQAWNRLSGRGRAKGRSEEERRRDLEDETADVLGHILLFAHNNGIDLAAAVERKWRFRPDDG</sequence>
<dbReference type="Proteomes" id="UP001208771">
    <property type="component" value="Unassembled WGS sequence"/>
</dbReference>
<comment type="caution">
    <text evidence="3">The sequence shown here is derived from an EMBL/GenBank/DDBJ whole genome shotgun (WGS) entry which is preliminary data.</text>
</comment>
<dbReference type="RefSeq" id="WP_306410126.1">
    <property type="nucleotide sequence ID" value="NZ_JANFPI010000001.1"/>
</dbReference>
<proteinExistence type="predicted"/>
<feature type="domain" description="NTP pyrophosphohydrolase MazG-like" evidence="1">
    <location>
        <begin position="30"/>
        <end position="93"/>
    </location>
</feature>
<dbReference type="Pfam" id="PF03819">
    <property type="entry name" value="MazG"/>
    <property type="match status" value="1"/>
</dbReference>
<name>A0AAE3N269_9HYPH</name>
<organism evidence="3 4">
    <name type="scientific">Ectorhizobium quercum</name>
    <dbReference type="NCBI Taxonomy" id="2965071"/>
    <lineage>
        <taxon>Bacteria</taxon>
        <taxon>Pseudomonadati</taxon>
        <taxon>Pseudomonadota</taxon>
        <taxon>Alphaproteobacteria</taxon>
        <taxon>Hyphomicrobiales</taxon>
        <taxon>Rhizobiaceae</taxon>
        <taxon>Ectorhizobium</taxon>
    </lineage>
</organism>